<comment type="caution">
    <text evidence="9">The sequence shown here is derived from an EMBL/GenBank/DDBJ whole genome shotgun (WGS) entry which is preliminary data.</text>
</comment>
<dbReference type="SUPFAM" id="SSF53098">
    <property type="entry name" value="Ribonuclease H-like"/>
    <property type="match status" value="1"/>
</dbReference>
<dbReference type="InterPro" id="IPR050092">
    <property type="entry name" value="RNase_H"/>
</dbReference>
<dbReference type="PROSITE" id="PS50879">
    <property type="entry name" value="RNASE_H_1"/>
    <property type="match status" value="1"/>
</dbReference>
<dbReference type="InterPro" id="IPR002156">
    <property type="entry name" value="RNaseH_domain"/>
</dbReference>
<proteinExistence type="inferred from homology"/>
<gene>
    <name evidence="9" type="ORF">MYCIT1_LOCUS27756</name>
</gene>
<evidence type="ECO:0000259" key="8">
    <source>
        <dbReference type="PROSITE" id="PS50879"/>
    </source>
</evidence>
<dbReference type="InterPro" id="IPR036397">
    <property type="entry name" value="RNaseH_sf"/>
</dbReference>
<dbReference type="CDD" id="cd09280">
    <property type="entry name" value="RNase_HI_eukaryote_like"/>
    <property type="match status" value="1"/>
</dbReference>
<keyword evidence="10" id="KW-1185">Reference proteome</keyword>
<keyword evidence="6" id="KW-0255">Endonuclease</keyword>
<evidence type="ECO:0000256" key="6">
    <source>
        <dbReference type="ARBA" id="ARBA00022759"/>
    </source>
</evidence>
<reference evidence="9" key="1">
    <citation type="submission" date="2023-11" db="EMBL/GenBank/DDBJ databases">
        <authorList>
            <person name="De Vega J J."/>
            <person name="De Vega J J."/>
        </authorList>
    </citation>
    <scope>NUCLEOTIDE SEQUENCE</scope>
</reference>
<protein>
    <recommendedName>
        <fullName evidence="3">ribonuclease H</fullName>
        <ecNumber evidence="3">3.1.26.4</ecNumber>
    </recommendedName>
</protein>
<keyword evidence="5" id="KW-0479">Metal-binding</keyword>
<name>A0AAD2HLY3_9AGAR</name>
<sequence length="726" mass="82494">MPKVIEERLEKRVRKFIWAEKDKVTINRETVYAPAEMGGRDLLDIVARNEAIAIMWLKTYLSIGDERPLWCFVADEILANKMASDGSNVELSVRLNSYLQDWKHKVSAKEIGKDLAKMTSVGKKHGVAADAIAVSREIQGQMIIWHHTKSNAEHGMWKYKKDTIKCLKEKHKMKTVKDAVQLERKMRTNRHVASKRCRCNACTEVRESTGCTSPHVCYRKAGEMLDTLDPKWDPRKTQPEDYEHRMTPEVINVNGVETRDIDQRITTTGLVGDIFRVFTDNERNMDAAAPNLEPATSIEEETTELMTYTDGSATNNGREGAEAGAGIYFNDNDNMNRAIKIPNEFGPSNQVAEMLAVKETIDLCPPGLLLHIKTDSMYTIKGLTQSIRKWEDQGFFLTANGDLAKLTITKIRGRCARTRLTWVKGHAGTHGNEQADRLADEGRRKNAPDIIDTRINESLVLPGAKLKAMTQSLAYKIIRISKMREDRYQDALDQKATTRNIELAKEATVLLEPEPRGAATTAQIWLSTRHQDFSRSVRYFLWMLIHDGYKVGDHWRKIPGHEEKAYCKHCGEVIENMEHILLRCEAAGQSQIWDLANVIWKKKTGLHLELNIGKIMACGAVTLGNASLSRLFRIVVSESAHMIWRLRCERVIQEKDEASRREIQNRWLRAINTRLLIDCVMTNTARYGPKAIKPSLVRKTWTKTIQNEEHLPDDWTKGGGVLVGVG</sequence>
<dbReference type="Pfam" id="PF00075">
    <property type="entry name" value="RNase_H"/>
    <property type="match status" value="1"/>
</dbReference>
<dbReference type="Proteomes" id="UP001295794">
    <property type="component" value="Unassembled WGS sequence"/>
</dbReference>
<feature type="domain" description="RNase H type-1" evidence="8">
    <location>
        <begin position="301"/>
        <end position="444"/>
    </location>
</feature>
<evidence type="ECO:0000256" key="7">
    <source>
        <dbReference type="ARBA" id="ARBA00022801"/>
    </source>
</evidence>
<dbReference type="EMBL" id="CAVNYO010000421">
    <property type="protein sequence ID" value="CAK5278421.1"/>
    <property type="molecule type" value="Genomic_DNA"/>
</dbReference>
<accession>A0AAD2HLY3</accession>
<evidence type="ECO:0000313" key="9">
    <source>
        <dbReference type="EMBL" id="CAK5278421.1"/>
    </source>
</evidence>
<dbReference type="PANTHER" id="PTHR10642">
    <property type="entry name" value="RIBONUCLEASE H1"/>
    <property type="match status" value="1"/>
</dbReference>
<evidence type="ECO:0000256" key="2">
    <source>
        <dbReference type="ARBA" id="ARBA00005300"/>
    </source>
</evidence>
<dbReference type="PANTHER" id="PTHR10642:SF26">
    <property type="entry name" value="RIBONUCLEASE H1"/>
    <property type="match status" value="1"/>
</dbReference>
<comment type="catalytic activity">
    <reaction evidence="1">
        <text>Endonucleolytic cleavage to 5'-phosphomonoester.</text>
        <dbReference type="EC" id="3.1.26.4"/>
    </reaction>
</comment>
<evidence type="ECO:0000256" key="5">
    <source>
        <dbReference type="ARBA" id="ARBA00022723"/>
    </source>
</evidence>
<evidence type="ECO:0000256" key="1">
    <source>
        <dbReference type="ARBA" id="ARBA00000077"/>
    </source>
</evidence>
<dbReference type="GO" id="GO:0003676">
    <property type="term" value="F:nucleic acid binding"/>
    <property type="evidence" value="ECO:0007669"/>
    <property type="project" value="InterPro"/>
</dbReference>
<evidence type="ECO:0000256" key="4">
    <source>
        <dbReference type="ARBA" id="ARBA00022722"/>
    </source>
</evidence>
<comment type="similarity">
    <text evidence="2">Belongs to the RNase H family.</text>
</comment>
<evidence type="ECO:0000313" key="10">
    <source>
        <dbReference type="Proteomes" id="UP001295794"/>
    </source>
</evidence>
<dbReference type="GO" id="GO:0046872">
    <property type="term" value="F:metal ion binding"/>
    <property type="evidence" value="ECO:0007669"/>
    <property type="project" value="UniProtKB-KW"/>
</dbReference>
<dbReference type="Gene3D" id="3.30.420.10">
    <property type="entry name" value="Ribonuclease H-like superfamily/Ribonuclease H"/>
    <property type="match status" value="1"/>
</dbReference>
<evidence type="ECO:0000256" key="3">
    <source>
        <dbReference type="ARBA" id="ARBA00012180"/>
    </source>
</evidence>
<keyword evidence="4" id="KW-0540">Nuclease</keyword>
<keyword evidence="7" id="KW-0378">Hydrolase</keyword>
<organism evidence="9 10">
    <name type="scientific">Mycena citricolor</name>
    <dbReference type="NCBI Taxonomy" id="2018698"/>
    <lineage>
        <taxon>Eukaryota</taxon>
        <taxon>Fungi</taxon>
        <taxon>Dikarya</taxon>
        <taxon>Basidiomycota</taxon>
        <taxon>Agaricomycotina</taxon>
        <taxon>Agaricomycetes</taxon>
        <taxon>Agaricomycetidae</taxon>
        <taxon>Agaricales</taxon>
        <taxon>Marasmiineae</taxon>
        <taxon>Mycenaceae</taxon>
        <taxon>Mycena</taxon>
    </lineage>
</organism>
<dbReference type="InterPro" id="IPR012337">
    <property type="entry name" value="RNaseH-like_sf"/>
</dbReference>
<dbReference type="AlphaFoldDB" id="A0AAD2HLY3"/>
<dbReference type="EC" id="3.1.26.4" evidence="3"/>
<dbReference type="GO" id="GO:0043137">
    <property type="term" value="P:DNA replication, removal of RNA primer"/>
    <property type="evidence" value="ECO:0007669"/>
    <property type="project" value="TreeGrafter"/>
</dbReference>
<dbReference type="GO" id="GO:0004523">
    <property type="term" value="F:RNA-DNA hybrid ribonuclease activity"/>
    <property type="evidence" value="ECO:0007669"/>
    <property type="project" value="UniProtKB-EC"/>
</dbReference>